<keyword evidence="1" id="KW-0677">Repeat</keyword>
<dbReference type="Pfam" id="PF24883">
    <property type="entry name" value="NPHP3_N"/>
    <property type="match status" value="1"/>
</dbReference>
<dbReference type="InterPro" id="IPR056884">
    <property type="entry name" value="NPHP3-like_N"/>
</dbReference>
<reference evidence="5" key="1">
    <citation type="journal article" date="2023" name="Mol. Phylogenet. Evol.">
        <title>Genome-scale phylogeny and comparative genomics of the fungal order Sordariales.</title>
        <authorList>
            <person name="Hensen N."/>
            <person name="Bonometti L."/>
            <person name="Westerberg I."/>
            <person name="Brannstrom I.O."/>
            <person name="Guillou S."/>
            <person name="Cros-Aarteil S."/>
            <person name="Calhoun S."/>
            <person name="Haridas S."/>
            <person name="Kuo A."/>
            <person name="Mondo S."/>
            <person name="Pangilinan J."/>
            <person name="Riley R."/>
            <person name="LaButti K."/>
            <person name="Andreopoulos B."/>
            <person name="Lipzen A."/>
            <person name="Chen C."/>
            <person name="Yan M."/>
            <person name="Daum C."/>
            <person name="Ng V."/>
            <person name="Clum A."/>
            <person name="Steindorff A."/>
            <person name="Ohm R.A."/>
            <person name="Martin F."/>
            <person name="Silar P."/>
            <person name="Natvig D.O."/>
            <person name="Lalanne C."/>
            <person name="Gautier V."/>
            <person name="Ament-Velasquez S.L."/>
            <person name="Kruys A."/>
            <person name="Hutchinson M.I."/>
            <person name="Powell A.J."/>
            <person name="Barry K."/>
            <person name="Miller A.N."/>
            <person name="Grigoriev I.V."/>
            <person name="Debuchy R."/>
            <person name="Gladieux P."/>
            <person name="Hiltunen Thoren M."/>
            <person name="Johannesson H."/>
        </authorList>
    </citation>
    <scope>NUCLEOTIDE SEQUENCE</scope>
    <source>
        <strain evidence="5">CBS 757.83</strain>
    </source>
</reference>
<dbReference type="InterPro" id="IPR027417">
    <property type="entry name" value="P-loop_NTPase"/>
</dbReference>
<sequence>MVENVVPPEGLPRYHEDAGPVGEMYSQESSFDLPTMAKSHGKSEGASTDSKKPGLSVTTVQILPTNARSSTTYVQPVISEGDLGQAAAAYRAPGTESTDGEQGAISRHLWNVAYENLRAAHETAKLMETYEKILTNMHLQRNESDTLRLSDDAPNMLDCDSKQRVARMTDMTRLSLEKAKRHENVHMAVKQVIDFVRATSNVVSVTVAVYPPASIAWLGICAILPILAMPSTQSLALRDGLLYVMEKMEWYTTLSRQSLKTPPSASSDMWSLAELVRGRVTQLLQALLEYEAKAVCFLHGKGPLTRAISSIFSVQWDTALEDVRSLETEIGGYLARFEITVTSVTLGQISQDTASLSHLLREMRSLRQGGDEDRQKQAAARRLELVARFSTEKTCPYLDRMMAVARRVEGTCEWIQAHPKYHNWLASPSGGLLLLSADPGCGKSVLSRLLVEEVLPAKASPETTTLCYFFFGGSPDQNNAPAALCALIHQMLSKRPEMTDLVRNEIIQNGSALTIKPLVLWQILEKLVWAHEGNEIVCVFDALDECQRGDRLWLVERLQTLFETNSSVADFRIGPRRSAAETKLKGMVKLQARPQKIKLLVTTRGYPEILKLFANFSRGCVHLAGESKEEVDQIQNEIATVVDYRLDRLGAERGFSDARKEVLRRSFQHKGGQQRTYLWVRLVFEVLESNLRDQLRVWQGIINTLPQTVYDAYDKLLDKVRDGDRDRVMLLLRLMTAAFRPLPVHTAILLLNAREFADDEGLDGDDDDDAGEERCGEALEWESEKSFRAWVLETCGCFVTIYDQQLFFIHQTAKEFLQESRQPFASVPIPRQPQMASHNHGSTTFRHSIFDKEAHKAMAEACIALWKYGEKPTENWRWAGDERYRYPLELWAQHFREAQVFARKDDDSGNDGGVRLVSDVDDRFWSTYLALWRDTAFIRGQRLGQFLAKYNMDVYEAPAYTDDVRLAFVATYGHYRLLDMELRRLSGTAISLDMMPYLLSAEGPAKECATLLLRHLPMRPVVVVSEYS</sequence>
<dbReference type="EMBL" id="MU863671">
    <property type="protein sequence ID" value="KAK4097635.1"/>
    <property type="molecule type" value="Genomic_DNA"/>
</dbReference>
<name>A0AAN6PTF7_9PEZI</name>
<dbReference type="Pfam" id="PF17100">
    <property type="entry name" value="NACHT_N"/>
    <property type="match status" value="1"/>
</dbReference>
<feature type="domain" description="Nephrocystin 3-like N-terminal" evidence="4">
    <location>
        <begin position="410"/>
        <end position="566"/>
    </location>
</feature>
<gene>
    <name evidence="5" type="ORF">N658DRAFT_489072</name>
</gene>
<dbReference type="PANTHER" id="PTHR10039">
    <property type="entry name" value="AMELOGENIN"/>
    <property type="match status" value="1"/>
</dbReference>
<evidence type="ECO:0000256" key="1">
    <source>
        <dbReference type="ARBA" id="ARBA00022737"/>
    </source>
</evidence>
<feature type="region of interest" description="Disordered" evidence="2">
    <location>
        <begin position="1"/>
        <end position="55"/>
    </location>
</feature>
<evidence type="ECO:0008006" key="7">
    <source>
        <dbReference type="Google" id="ProtNLM"/>
    </source>
</evidence>
<dbReference type="Proteomes" id="UP001305647">
    <property type="component" value="Unassembled WGS sequence"/>
</dbReference>
<organism evidence="5 6">
    <name type="scientific">Parathielavia hyrcaniae</name>
    <dbReference type="NCBI Taxonomy" id="113614"/>
    <lineage>
        <taxon>Eukaryota</taxon>
        <taxon>Fungi</taxon>
        <taxon>Dikarya</taxon>
        <taxon>Ascomycota</taxon>
        <taxon>Pezizomycotina</taxon>
        <taxon>Sordariomycetes</taxon>
        <taxon>Sordariomycetidae</taxon>
        <taxon>Sordariales</taxon>
        <taxon>Chaetomiaceae</taxon>
        <taxon>Parathielavia</taxon>
    </lineage>
</organism>
<keyword evidence="6" id="KW-1185">Reference proteome</keyword>
<evidence type="ECO:0000256" key="2">
    <source>
        <dbReference type="SAM" id="MobiDB-lite"/>
    </source>
</evidence>
<comment type="caution">
    <text evidence="5">The sequence shown here is derived from an EMBL/GenBank/DDBJ whole genome shotgun (WGS) entry which is preliminary data.</text>
</comment>
<accession>A0AAN6PTF7</accession>
<proteinExistence type="predicted"/>
<evidence type="ECO:0000259" key="4">
    <source>
        <dbReference type="Pfam" id="PF24883"/>
    </source>
</evidence>
<evidence type="ECO:0000313" key="6">
    <source>
        <dbReference type="Proteomes" id="UP001305647"/>
    </source>
</evidence>
<reference evidence="5" key="2">
    <citation type="submission" date="2023-05" db="EMBL/GenBank/DDBJ databases">
        <authorList>
            <consortium name="Lawrence Berkeley National Laboratory"/>
            <person name="Steindorff A."/>
            <person name="Hensen N."/>
            <person name="Bonometti L."/>
            <person name="Westerberg I."/>
            <person name="Brannstrom I.O."/>
            <person name="Guillou S."/>
            <person name="Cros-Aarteil S."/>
            <person name="Calhoun S."/>
            <person name="Haridas S."/>
            <person name="Kuo A."/>
            <person name="Mondo S."/>
            <person name="Pangilinan J."/>
            <person name="Riley R."/>
            <person name="Labutti K."/>
            <person name="Andreopoulos B."/>
            <person name="Lipzen A."/>
            <person name="Chen C."/>
            <person name="Yanf M."/>
            <person name="Daum C."/>
            <person name="Ng V."/>
            <person name="Clum A."/>
            <person name="Ohm R."/>
            <person name="Martin F."/>
            <person name="Silar P."/>
            <person name="Natvig D."/>
            <person name="Lalanne C."/>
            <person name="Gautier V."/>
            <person name="Ament-Velasquez S.L."/>
            <person name="Kruys A."/>
            <person name="Hutchinson M.I."/>
            <person name="Powell A.J."/>
            <person name="Barry K."/>
            <person name="Miller A.N."/>
            <person name="Grigoriev I.V."/>
            <person name="Debuchy R."/>
            <person name="Gladieux P."/>
            <person name="Thoren M.H."/>
            <person name="Johannesson H."/>
        </authorList>
    </citation>
    <scope>NUCLEOTIDE SEQUENCE</scope>
    <source>
        <strain evidence="5">CBS 757.83</strain>
    </source>
</reference>
<evidence type="ECO:0000313" key="5">
    <source>
        <dbReference type="EMBL" id="KAK4097635.1"/>
    </source>
</evidence>
<feature type="domain" description="NWD NACHT-NTPase N-terminal" evidence="3">
    <location>
        <begin position="108"/>
        <end position="329"/>
    </location>
</feature>
<dbReference type="AlphaFoldDB" id="A0AAN6PTF7"/>
<protein>
    <recommendedName>
        <fullName evidence="7">NWD NACHT-NTPase N-terminal domain-containing protein</fullName>
    </recommendedName>
</protein>
<evidence type="ECO:0000259" key="3">
    <source>
        <dbReference type="Pfam" id="PF17100"/>
    </source>
</evidence>
<dbReference type="Gene3D" id="3.40.50.300">
    <property type="entry name" value="P-loop containing nucleotide triphosphate hydrolases"/>
    <property type="match status" value="1"/>
</dbReference>
<dbReference type="InterPro" id="IPR031359">
    <property type="entry name" value="NACHT_N"/>
</dbReference>